<keyword evidence="2" id="KW-1185">Reference proteome</keyword>
<dbReference type="Proteomes" id="UP000256373">
    <property type="component" value="Unassembled WGS sequence"/>
</dbReference>
<evidence type="ECO:0000313" key="1">
    <source>
        <dbReference type="EMBL" id="REA58183.1"/>
    </source>
</evidence>
<evidence type="ECO:0000313" key="2">
    <source>
        <dbReference type="Proteomes" id="UP000256373"/>
    </source>
</evidence>
<name>A0A3D8Y638_9BACT</name>
<dbReference type="EMBL" id="QNUL01000022">
    <property type="protein sequence ID" value="REA58183.1"/>
    <property type="molecule type" value="Genomic_DNA"/>
</dbReference>
<sequence>MYPALTPVETAIPVRYWEDKTHSIMDTLDKLFALQKSLSSDLSQVQKQLHTAKSPAAKVILKSKYSLLYKLHQQVCDMVLPY</sequence>
<gene>
    <name evidence="1" type="ORF">DSL64_21485</name>
</gene>
<dbReference type="AlphaFoldDB" id="A0A3D8Y638"/>
<accession>A0A3D8Y638</accession>
<proteinExistence type="predicted"/>
<comment type="caution">
    <text evidence="1">The sequence shown here is derived from an EMBL/GenBank/DDBJ whole genome shotgun (WGS) entry which is preliminary data.</text>
</comment>
<organism evidence="1 2">
    <name type="scientific">Dyadobacter luteus</name>
    <dbReference type="NCBI Taxonomy" id="2259619"/>
    <lineage>
        <taxon>Bacteria</taxon>
        <taxon>Pseudomonadati</taxon>
        <taxon>Bacteroidota</taxon>
        <taxon>Cytophagia</taxon>
        <taxon>Cytophagales</taxon>
        <taxon>Spirosomataceae</taxon>
        <taxon>Dyadobacter</taxon>
    </lineage>
</organism>
<reference evidence="1 2" key="1">
    <citation type="submission" date="2018-07" db="EMBL/GenBank/DDBJ databases">
        <title>Dyadobacter roseus sp. nov., isolated from rose rhizosphere soil.</title>
        <authorList>
            <person name="Chen L."/>
        </authorList>
    </citation>
    <scope>NUCLEOTIDE SEQUENCE [LARGE SCALE GENOMIC DNA]</scope>
    <source>
        <strain evidence="1 2">RS19</strain>
    </source>
</reference>
<protein>
    <submittedName>
        <fullName evidence="1">Uncharacterized protein</fullName>
    </submittedName>
</protein>